<accession>A0A6M7TTI2</accession>
<protein>
    <submittedName>
        <fullName evidence="1">Uncharacterized protein</fullName>
    </submittedName>
</protein>
<evidence type="ECO:0000313" key="2">
    <source>
        <dbReference type="Proteomes" id="UP000093737"/>
    </source>
</evidence>
<comment type="caution">
    <text evidence="1">The sequence shown here is derived from an EMBL/GenBank/DDBJ whole genome shotgun (WGS) entry which is preliminary data.</text>
</comment>
<sequence length="62" mass="6502">MAQGRSTHSEAHIIRNVVSQPCGLADDPPQPLAGNGTTLAIQQSRSEPDSFVEQGEAGTIDD</sequence>
<name>A0A6M7TTI2_RHILI</name>
<organism evidence="1 2">
    <name type="scientific">Rhizobium loti</name>
    <name type="common">Mesorhizobium loti</name>
    <dbReference type="NCBI Taxonomy" id="381"/>
    <lineage>
        <taxon>Bacteria</taxon>
        <taxon>Pseudomonadati</taxon>
        <taxon>Pseudomonadota</taxon>
        <taxon>Alphaproteobacteria</taxon>
        <taxon>Hyphomicrobiales</taxon>
        <taxon>Phyllobacteriaceae</taxon>
        <taxon>Mesorhizobium</taxon>
    </lineage>
</organism>
<proteinExistence type="predicted"/>
<evidence type="ECO:0000313" key="1">
    <source>
        <dbReference type="EMBL" id="OBQ65259.1"/>
    </source>
</evidence>
<dbReference type="AlphaFoldDB" id="A0A6M7TTI2"/>
<dbReference type="EMBL" id="LYTK01000012">
    <property type="protein sequence ID" value="OBQ65259.1"/>
    <property type="molecule type" value="Genomic_DNA"/>
</dbReference>
<reference evidence="1 2" key="1">
    <citation type="submission" date="2016-05" db="EMBL/GenBank/DDBJ databases">
        <authorList>
            <person name="Ramsay J.P."/>
        </authorList>
    </citation>
    <scope>NUCLEOTIDE SEQUENCE [LARGE SCALE GENOMIC DNA]</scope>
    <source>
        <strain evidence="1 2">NZP2042</strain>
    </source>
</reference>
<dbReference type="Proteomes" id="UP000093737">
    <property type="component" value="Unassembled WGS sequence"/>
</dbReference>
<gene>
    <name evidence="1" type="ORF">A8145_13730</name>
</gene>